<keyword evidence="1" id="KW-0547">Nucleotide-binding</keyword>
<dbReference type="PROSITE" id="PS00690">
    <property type="entry name" value="DEAH_ATP_HELICASE"/>
    <property type="match status" value="1"/>
</dbReference>
<dbReference type="CDD" id="cd18791">
    <property type="entry name" value="SF2_C_RHA"/>
    <property type="match status" value="1"/>
</dbReference>
<dbReference type="InterPro" id="IPR002464">
    <property type="entry name" value="DNA/RNA_helicase_DEAH_CS"/>
</dbReference>
<proteinExistence type="predicted"/>
<dbReference type="PROSITE" id="PS51194">
    <property type="entry name" value="HELICASE_CTER"/>
    <property type="match status" value="1"/>
</dbReference>
<reference evidence="7 8" key="1">
    <citation type="submission" date="2020-06" db="EMBL/GenBank/DDBJ databases">
        <title>Sphingomonas hominis sp. nov., a member of the Sphingomonas, isolated from the hair of a 22-year-old girl.</title>
        <authorList>
            <person name="Zhang D.-F."/>
            <person name="Cui X.-W."/>
        </authorList>
    </citation>
    <scope>NUCLEOTIDE SEQUENCE [LARGE SCALE GENOMIC DNA]</scope>
    <source>
        <strain evidence="7 8">HHU CXW</strain>
    </source>
</reference>
<organism evidence="7 8">
    <name type="scientific">Sphingomonas hominis</name>
    <dbReference type="NCBI Taxonomy" id="2741495"/>
    <lineage>
        <taxon>Bacteria</taxon>
        <taxon>Pseudomonadati</taxon>
        <taxon>Pseudomonadota</taxon>
        <taxon>Alphaproteobacteria</taxon>
        <taxon>Sphingomonadales</taxon>
        <taxon>Sphingomonadaceae</taxon>
        <taxon>Sphingomonas</taxon>
    </lineage>
</organism>
<dbReference type="InterPro" id="IPR013689">
    <property type="entry name" value="RNA_helicase_ATP-dep_HrpB_C"/>
</dbReference>
<evidence type="ECO:0000256" key="2">
    <source>
        <dbReference type="ARBA" id="ARBA00022801"/>
    </source>
</evidence>
<protein>
    <submittedName>
        <fullName evidence="7">ATP-dependent helicase HrpB</fullName>
    </submittedName>
</protein>
<sequence>MTALPIHAVLPDLLAGLRRGSSAVLVAPPGAGKTTAVAPALLAEPWRTGEVLVTSPRRLAARAAAERMAVLADEVVGRTFGYATRLDSKRSAATRVTVVTEGILTARLQADPELSGVSAILFDEVHERSLEGDFGLALALDAQAGLRPDLRVVAMSATLDGARFAALMDDAPVIESEGRSYPLTLRHVGRAGEVRIEQAMAGAIRQALAEEEGGVLAFLPGVAEIERTATALGDVPGVRLHRLHGSLDPAAQRAAIRAEPDGARKLVLATSIAETSLTLDGIRVVVDSGLARRPRYDRAAGMTRLVTERESQAAATQRAGRAARQERGVAYRLWEEAATAGMPRFDPPEILEADLSALLLATAIWGVADPRDLRWIDPPPEAAIQEARARLTTLGALGEDGRPTPHGRQIAAMPMAPRLAHMLLAAPDRRLAAEIAVLLQERGLGGPDADLEVRLRRWRSERGQKAEGARKLATRWATSAGKGEGEASIGATLALGFPDRVSRRRDASGERWASVGGRGFRLDATASLARAEWLAVAETQGSAAGARILSAAPLTFAEVETLFADRIETVRTATFDPATGGVQPIRERRLGAIRLSSGPDTRADSQVIADALVEGVRTHGVALLPWGEGATALRQRAAFAGVALDDATLIERLDDWLPVLLTGRRRLDAIPPGALTDALRNLIGWDAQRQIDRLAPADFTTPAGSTHAIDYAAEAGPTVTLRVQSLFGLAEHPVVGERRVPLVLSLTSPAGRPIQTTRDLPGFWRGSWVAVAKEMRGRYPKHPWPDDPAAAAATLRTKKADARNAGAR</sequence>
<dbReference type="InterPro" id="IPR010225">
    <property type="entry name" value="HrpB"/>
</dbReference>
<evidence type="ECO:0000259" key="6">
    <source>
        <dbReference type="PROSITE" id="PS51194"/>
    </source>
</evidence>
<dbReference type="PANTHER" id="PTHR43519:SF1">
    <property type="entry name" value="ATP-DEPENDENT RNA HELICASE HRPB"/>
    <property type="match status" value="1"/>
</dbReference>
<feature type="domain" description="Helicase ATP-binding" evidence="5">
    <location>
        <begin position="14"/>
        <end position="177"/>
    </location>
</feature>
<dbReference type="SMART" id="SM00487">
    <property type="entry name" value="DEXDc"/>
    <property type="match status" value="1"/>
</dbReference>
<dbReference type="PANTHER" id="PTHR43519">
    <property type="entry name" value="ATP-DEPENDENT RNA HELICASE HRPB"/>
    <property type="match status" value="1"/>
</dbReference>
<dbReference type="SMART" id="SM00847">
    <property type="entry name" value="HA2"/>
    <property type="match status" value="1"/>
</dbReference>
<dbReference type="InterPro" id="IPR011545">
    <property type="entry name" value="DEAD/DEAH_box_helicase_dom"/>
</dbReference>
<dbReference type="InterPro" id="IPR027417">
    <property type="entry name" value="P-loop_NTPase"/>
</dbReference>
<dbReference type="SMART" id="SM00490">
    <property type="entry name" value="HELICc"/>
    <property type="match status" value="1"/>
</dbReference>
<dbReference type="CDD" id="cd17990">
    <property type="entry name" value="DEXHc_HrpB"/>
    <property type="match status" value="1"/>
</dbReference>
<name>A0ABX2JGA7_9SPHN</name>
<dbReference type="NCBIfam" id="TIGR01970">
    <property type="entry name" value="DEAH_box_HrpB"/>
    <property type="match status" value="1"/>
</dbReference>
<evidence type="ECO:0000256" key="3">
    <source>
        <dbReference type="ARBA" id="ARBA00022806"/>
    </source>
</evidence>
<dbReference type="InterPro" id="IPR001650">
    <property type="entry name" value="Helicase_C-like"/>
</dbReference>
<feature type="domain" description="Helicase C-terminal" evidence="6">
    <location>
        <begin position="203"/>
        <end position="366"/>
    </location>
</feature>
<dbReference type="Pfam" id="PF08482">
    <property type="entry name" value="HrpB_C"/>
    <property type="match status" value="1"/>
</dbReference>
<evidence type="ECO:0000256" key="4">
    <source>
        <dbReference type="ARBA" id="ARBA00022840"/>
    </source>
</evidence>
<dbReference type="PROSITE" id="PS51192">
    <property type="entry name" value="HELICASE_ATP_BIND_1"/>
    <property type="match status" value="1"/>
</dbReference>
<evidence type="ECO:0000313" key="7">
    <source>
        <dbReference type="EMBL" id="NTS64759.1"/>
    </source>
</evidence>
<dbReference type="Pfam" id="PF00271">
    <property type="entry name" value="Helicase_C"/>
    <property type="match status" value="1"/>
</dbReference>
<keyword evidence="2" id="KW-0378">Hydrolase</keyword>
<gene>
    <name evidence="7" type="primary">hrpB</name>
    <name evidence="7" type="ORF">HRV97_06265</name>
</gene>
<dbReference type="EMBL" id="JABULH010000002">
    <property type="protein sequence ID" value="NTS64759.1"/>
    <property type="molecule type" value="Genomic_DNA"/>
</dbReference>
<dbReference type="InterPro" id="IPR049614">
    <property type="entry name" value="HrpB_DEXH"/>
</dbReference>
<dbReference type="Pfam" id="PF00270">
    <property type="entry name" value="DEAD"/>
    <property type="match status" value="1"/>
</dbReference>
<comment type="caution">
    <text evidence="7">The sequence shown here is derived from an EMBL/GenBank/DDBJ whole genome shotgun (WGS) entry which is preliminary data.</text>
</comment>
<dbReference type="Gene3D" id="3.40.50.300">
    <property type="entry name" value="P-loop containing nucleotide triphosphate hydrolases"/>
    <property type="match status" value="2"/>
</dbReference>
<dbReference type="RefSeq" id="WP_174193097.1">
    <property type="nucleotide sequence ID" value="NZ_JABULH010000002.1"/>
</dbReference>
<evidence type="ECO:0000313" key="8">
    <source>
        <dbReference type="Proteomes" id="UP000621447"/>
    </source>
</evidence>
<dbReference type="Gene3D" id="1.20.120.1080">
    <property type="match status" value="1"/>
</dbReference>
<evidence type="ECO:0000259" key="5">
    <source>
        <dbReference type="PROSITE" id="PS51192"/>
    </source>
</evidence>
<dbReference type="GO" id="GO:0004386">
    <property type="term" value="F:helicase activity"/>
    <property type="evidence" value="ECO:0007669"/>
    <property type="project" value="UniProtKB-KW"/>
</dbReference>
<dbReference type="InterPro" id="IPR014001">
    <property type="entry name" value="Helicase_ATP-bd"/>
</dbReference>
<dbReference type="PIRSF" id="PIRSF005496">
    <property type="entry name" value="ATP_hel_hrpB"/>
    <property type="match status" value="1"/>
</dbReference>
<dbReference type="SUPFAM" id="SSF52540">
    <property type="entry name" value="P-loop containing nucleoside triphosphate hydrolases"/>
    <property type="match status" value="1"/>
</dbReference>
<accession>A0ABX2JGA7</accession>
<dbReference type="Proteomes" id="UP000621447">
    <property type="component" value="Unassembled WGS sequence"/>
</dbReference>
<dbReference type="InterPro" id="IPR007502">
    <property type="entry name" value="Helicase-assoc_dom"/>
</dbReference>
<keyword evidence="3 7" id="KW-0347">Helicase</keyword>
<keyword evidence="4" id="KW-0067">ATP-binding</keyword>
<keyword evidence="8" id="KW-1185">Reference proteome</keyword>
<evidence type="ECO:0000256" key="1">
    <source>
        <dbReference type="ARBA" id="ARBA00022741"/>
    </source>
</evidence>